<comment type="caution">
    <text evidence="2">The sequence shown here is derived from an EMBL/GenBank/DDBJ whole genome shotgun (WGS) entry which is preliminary data.</text>
</comment>
<dbReference type="InterPro" id="IPR023213">
    <property type="entry name" value="CAT-like_dom_sf"/>
</dbReference>
<gene>
    <name evidence="2" type="ORF">Sangu_1811600</name>
</gene>
<accession>A0AAW2MA19</accession>
<evidence type="ECO:0000256" key="1">
    <source>
        <dbReference type="SAM" id="MobiDB-lite"/>
    </source>
</evidence>
<feature type="region of interest" description="Disordered" evidence="1">
    <location>
        <begin position="1"/>
        <end position="20"/>
    </location>
</feature>
<sequence>MDPVHIRHENESRPKQDLHRATCSNLRPILDPPLSEYHFGNISRLAIAMPSVGVDGGSELLQKVREAISVGNV</sequence>
<organism evidence="2">
    <name type="scientific">Sesamum angustifolium</name>
    <dbReference type="NCBI Taxonomy" id="2727405"/>
    <lineage>
        <taxon>Eukaryota</taxon>
        <taxon>Viridiplantae</taxon>
        <taxon>Streptophyta</taxon>
        <taxon>Embryophyta</taxon>
        <taxon>Tracheophyta</taxon>
        <taxon>Spermatophyta</taxon>
        <taxon>Magnoliopsida</taxon>
        <taxon>eudicotyledons</taxon>
        <taxon>Gunneridae</taxon>
        <taxon>Pentapetalae</taxon>
        <taxon>asterids</taxon>
        <taxon>lamiids</taxon>
        <taxon>Lamiales</taxon>
        <taxon>Pedaliaceae</taxon>
        <taxon>Sesamum</taxon>
    </lineage>
</organism>
<evidence type="ECO:0000313" key="2">
    <source>
        <dbReference type="EMBL" id="KAL0327336.1"/>
    </source>
</evidence>
<name>A0AAW2MA19_9LAMI</name>
<protein>
    <submittedName>
        <fullName evidence="2">Uncharacterized protein</fullName>
    </submittedName>
</protein>
<reference evidence="2" key="1">
    <citation type="submission" date="2020-06" db="EMBL/GenBank/DDBJ databases">
        <authorList>
            <person name="Li T."/>
            <person name="Hu X."/>
            <person name="Zhang T."/>
            <person name="Song X."/>
            <person name="Zhang H."/>
            <person name="Dai N."/>
            <person name="Sheng W."/>
            <person name="Hou X."/>
            <person name="Wei L."/>
        </authorList>
    </citation>
    <scope>NUCLEOTIDE SEQUENCE</scope>
    <source>
        <strain evidence="2">G01</strain>
        <tissue evidence="2">Leaf</tissue>
    </source>
</reference>
<proteinExistence type="predicted"/>
<dbReference type="AlphaFoldDB" id="A0AAW2MA19"/>
<dbReference type="Gene3D" id="3.30.559.10">
    <property type="entry name" value="Chloramphenicol acetyltransferase-like domain"/>
    <property type="match status" value="1"/>
</dbReference>
<dbReference type="EMBL" id="JACGWK010000011">
    <property type="protein sequence ID" value="KAL0327336.1"/>
    <property type="molecule type" value="Genomic_DNA"/>
</dbReference>
<reference evidence="2" key="2">
    <citation type="journal article" date="2024" name="Plant">
        <title>Genomic evolution and insights into agronomic trait innovations of Sesamum species.</title>
        <authorList>
            <person name="Miao H."/>
            <person name="Wang L."/>
            <person name="Qu L."/>
            <person name="Liu H."/>
            <person name="Sun Y."/>
            <person name="Le M."/>
            <person name="Wang Q."/>
            <person name="Wei S."/>
            <person name="Zheng Y."/>
            <person name="Lin W."/>
            <person name="Duan Y."/>
            <person name="Cao H."/>
            <person name="Xiong S."/>
            <person name="Wang X."/>
            <person name="Wei L."/>
            <person name="Li C."/>
            <person name="Ma Q."/>
            <person name="Ju M."/>
            <person name="Zhao R."/>
            <person name="Li G."/>
            <person name="Mu C."/>
            <person name="Tian Q."/>
            <person name="Mei H."/>
            <person name="Zhang T."/>
            <person name="Gao T."/>
            <person name="Zhang H."/>
        </authorList>
    </citation>
    <scope>NUCLEOTIDE SEQUENCE</scope>
    <source>
        <strain evidence="2">G01</strain>
    </source>
</reference>